<gene>
    <name evidence="2" type="ORF">Plo01_59290</name>
</gene>
<sequence length="391" mass="39862">MPSRVGVTVAGALVLILAGACGDDGGGRAAERVRLDGRTSPTAVTTVSSSPLPAPPSPHATGGHPSEPDAAPPSQPLETSLPSPAATSSPLPVTGPPRFIVTARAPLARFPQGSKEAVFTPVRPAVHDAGTGRFVAEIPLPEGVRSSWQLLAAAPDNRTFVLSGWTGPDSPIRLFRVTLGDDGRPGAPVPVPGFEGDASAPGHALAVSPDGTRIAYATTVVGGGAKVSVVDVATGLRRDWSTRVSPVVSGLSWAPDGRRIALVVMGWGVGVLDLERQDTDLLAAARLVRPAGGVPLLHSVAYTHGDVLVYSAGHTIERVPAGGGEPQTLARVPMPPGASATLRFSLDGTGGHLLCTHGWQGFRVDLADGSTVPVPLTGGERPGRGDPHAAW</sequence>
<reference evidence="2 3" key="1">
    <citation type="submission" date="2021-01" db="EMBL/GenBank/DDBJ databases">
        <title>Whole genome shotgun sequence of Planobispora longispora NBRC 13918.</title>
        <authorList>
            <person name="Komaki H."/>
            <person name="Tamura T."/>
        </authorList>
    </citation>
    <scope>NUCLEOTIDE SEQUENCE [LARGE SCALE GENOMIC DNA]</scope>
    <source>
        <strain evidence="2 3">NBRC 13918</strain>
    </source>
</reference>
<feature type="compositionally biased region" description="Low complexity" evidence="1">
    <location>
        <begin position="39"/>
        <end position="51"/>
    </location>
</feature>
<keyword evidence="3" id="KW-1185">Reference proteome</keyword>
<name>A0A8J3RQP1_9ACTN</name>
<dbReference type="SUPFAM" id="SSF82171">
    <property type="entry name" value="DPP6 N-terminal domain-like"/>
    <property type="match status" value="1"/>
</dbReference>
<dbReference type="EMBL" id="BOOH01000049">
    <property type="protein sequence ID" value="GIH79500.1"/>
    <property type="molecule type" value="Genomic_DNA"/>
</dbReference>
<evidence type="ECO:0000313" key="2">
    <source>
        <dbReference type="EMBL" id="GIH79500.1"/>
    </source>
</evidence>
<protein>
    <recommendedName>
        <fullName evidence="4">Lipoprotein LpqB beta-propeller domain-containing protein</fullName>
    </recommendedName>
</protein>
<evidence type="ECO:0000256" key="1">
    <source>
        <dbReference type="SAM" id="MobiDB-lite"/>
    </source>
</evidence>
<dbReference type="PROSITE" id="PS51257">
    <property type="entry name" value="PROKAR_LIPOPROTEIN"/>
    <property type="match status" value="1"/>
</dbReference>
<dbReference type="Gene3D" id="2.120.10.30">
    <property type="entry name" value="TolB, C-terminal domain"/>
    <property type="match status" value="1"/>
</dbReference>
<accession>A0A8J3RQP1</accession>
<dbReference type="AlphaFoldDB" id="A0A8J3RQP1"/>
<comment type="caution">
    <text evidence="2">The sequence shown here is derived from an EMBL/GenBank/DDBJ whole genome shotgun (WGS) entry which is preliminary data.</text>
</comment>
<proteinExistence type="predicted"/>
<evidence type="ECO:0008006" key="4">
    <source>
        <dbReference type="Google" id="ProtNLM"/>
    </source>
</evidence>
<feature type="compositionally biased region" description="Basic and acidic residues" evidence="1">
    <location>
        <begin position="25"/>
        <end position="37"/>
    </location>
</feature>
<dbReference type="Proteomes" id="UP000616724">
    <property type="component" value="Unassembled WGS sequence"/>
</dbReference>
<feature type="region of interest" description="Disordered" evidence="1">
    <location>
        <begin position="24"/>
        <end position="97"/>
    </location>
</feature>
<dbReference type="RefSeq" id="WP_203893965.1">
    <property type="nucleotide sequence ID" value="NZ_BOOH01000049.1"/>
</dbReference>
<organism evidence="2 3">
    <name type="scientific">Planobispora longispora</name>
    <dbReference type="NCBI Taxonomy" id="28887"/>
    <lineage>
        <taxon>Bacteria</taxon>
        <taxon>Bacillati</taxon>
        <taxon>Actinomycetota</taxon>
        <taxon>Actinomycetes</taxon>
        <taxon>Streptosporangiales</taxon>
        <taxon>Streptosporangiaceae</taxon>
        <taxon>Planobispora</taxon>
    </lineage>
</organism>
<evidence type="ECO:0000313" key="3">
    <source>
        <dbReference type="Proteomes" id="UP000616724"/>
    </source>
</evidence>
<feature type="compositionally biased region" description="Low complexity" evidence="1">
    <location>
        <begin position="79"/>
        <end position="92"/>
    </location>
</feature>
<dbReference type="InterPro" id="IPR011042">
    <property type="entry name" value="6-blade_b-propeller_TolB-like"/>
</dbReference>